<keyword evidence="9" id="KW-0051">Antiviral defense</keyword>
<protein>
    <submittedName>
        <fullName evidence="12">CRISPR-associated helicase/endonuclease Cas3</fullName>
    </submittedName>
</protein>
<evidence type="ECO:0000256" key="9">
    <source>
        <dbReference type="ARBA" id="ARBA00023118"/>
    </source>
</evidence>
<evidence type="ECO:0000313" key="13">
    <source>
        <dbReference type="Proteomes" id="UP000663623"/>
    </source>
</evidence>
<accession>A0ABM7NQB4</accession>
<keyword evidence="7" id="KW-0347">Helicase</keyword>
<dbReference type="Gene3D" id="3.40.50.300">
    <property type="entry name" value="P-loop containing nucleotide triphosphate hydrolases"/>
    <property type="match status" value="2"/>
</dbReference>
<dbReference type="Proteomes" id="UP000663623">
    <property type="component" value="Chromosome"/>
</dbReference>
<evidence type="ECO:0000256" key="8">
    <source>
        <dbReference type="ARBA" id="ARBA00022840"/>
    </source>
</evidence>
<dbReference type="RefSeq" id="WP_207179842.1">
    <property type="nucleotide sequence ID" value="NZ_AP024480.1"/>
</dbReference>
<dbReference type="Pfam" id="PF18019">
    <property type="entry name" value="Cas3_HD"/>
    <property type="match status" value="1"/>
</dbReference>
<proteinExistence type="inferred from homology"/>
<dbReference type="InterPro" id="IPR054712">
    <property type="entry name" value="Cas3-like_dom"/>
</dbReference>
<dbReference type="InterPro" id="IPR001650">
    <property type="entry name" value="Helicase_C-like"/>
</dbReference>
<feature type="domain" description="HD Cas3-type" evidence="11">
    <location>
        <begin position="13"/>
        <end position="223"/>
    </location>
</feature>
<name>A0ABM7NQB4_9FIRM</name>
<dbReference type="InterPro" id="IPR006483">
    <property type="entry name" value="CRISPR-assoc_Cas3_HD"/>
</dbReference>
<dbReference type="InterPro" id="IPR006474">
    <property type="entry name" value="Helicase_Cas3_CRISPR-ass_core"/>
</dbReference>
<dbReference type="InterPro" id="IPR011545">
    <property type="entry name" value="DEAD/DEAH_box_helicase_dom"/>
</dbReference>
<organism evidence="12 13">
    <name type="scientific">Caldicellulosiruptor diazotrophicus</name>
    <dbReference type="NCBI Taxonomy" id="2806205"/>
    <lineage>
        <taxon>Bacteria</taxon>
        <taxon>Bacillati</taxon>
        <taxon>Bacillota</taxon>
        <taxon>Bacillota incertae sedis</taxon>
        <taxon>Caldicellulosiruptorales</taxon>
        <taxon>Caldicellulosiruptoraceae</taxon>
        <taxon>Caldicellulosiruptor</taxon>
    </lineage>
</organism>
<dbReference type="InterPro" id="IPR050547">
    <property type="entry name" value="DEAD_box_RNA_helicases"/>
</dbReference>
<comment type="similarity">
    <text evidence="1">In the N-terminal section; belongs to the CRISPR-associated nuclease Cas3-HD family.</text>
</comment>
<evidence type="ECO:0000256" key="3">
    <source>
        <dbReference type="ARBA" id="ARBA00022722"/>
    </source>
</evidence>
<dbReference type="InterPro" id="IPR014001">
    <property type="entry name" value="Helicase_ATP-bd"/>
</dbReference>
<dbReference type="CDD" id="cd09641">
    <property type="entry name" value="Cas3''_I"/>
    <property type="match status" value="1"/>
</dbReference>
<keyword evidence="8" id="KW-0067">ATP-binding</keyword>
<dbReference type="SMART" id="SM00490">
    <property type="entry name" value="HELICc"/>
    <property type="match status" value="1"/>
</dbReference>
<evidence type="ECO:0000256" key="7">
    <source>
        <dbReference type="ARBA" id="ARBA00022806"/>
    </source>
</evidence>
<comment type="similarity">
    <text evidence="2">In the central section; belongs to the CRISPR-associated helicase Cas3 family.</text>
</comment>
<feature type="domain" description="Helicase ATP-binding" evidence="10">
    <location>
        <begin position="266"/>
        <end position="444"/>
    </location>
</feature>
<dbReference type="PANTHER" id="PTHR47963">
    <property type="entry name" value="DEAD-BOX ATP-DEPENDENT RNA HELICASE 47, MITOCHONDRIAL"/>
    <property type="match status" value="1"/>
</dbReference>
<gene>
    <name evidence="12" type="ORF">CaldiYA01_22820</name>
</gene>
<dbReference type="InterPro" id="IPR038257">
    <property type="entry name" value="CRISPR-assoc_Cas3_HD_sf"/>
</dbReference>
<evidence type="ECO:0000313" key="12">
    <source>
        <dbReference type="EMBL" id="BCS82322.1"/>
    </source>
</evidence>
<evidence type="ECO:0000256" key="6">
    <source>
        <dbReference type="ARBA" id="ARBA00022801"/>
    </source>
</evidence>
<keyword evidence="4" id="KW-0479">Metal-binding</keyword>
<dbReference type="NCBIfam" id="TIGR01596">
    <property type="entry name" value="cas3_HD"/>
    <property type="match status" value="1"/>
</dbReference>
<dbReference type="PROSITE" id="PS51192">
    <property type="entry name" value="HELICASE_ATP_BIND_1"/>
    <property type="match status" value="1"/>
</dbReference>
<dbReference type="Pfam" id="PF00270">
    <property type="entry name" value="DEAD"/>
    <property type="match status" value="1"/>
</dbReference>
<dbReference type="EMBL" id="AP024480">
    <property type="protein sequence ID" value="BCS82322.1"/>
    <property type="molecule type" value="Genomic_DNA"/>
</dbReference>
<dbReference type="PANTHER" id="PTHR47963:SF9">
    <property type="entry name" value="CRISPR-ASSOCIATED ENDONUCLEASE_HELICASE CAS3"/>
    <property type="match status" value="1"/>
</dbReference>
<dbReference type="Pfam" id="PF22590">
    <property type="entry name" value="Cas3-like_C_2"/>
    <property type="match status" value="1"/>
</dbReference>
<evidence type="ECO:0000259" key="11">
    <source>
        <dbReference type="PROSITE" id="PS51643"/>
    </source>
</evidence>
<dbReference type="InterPro" id="IPR027417">
    <property type="entry name" value="P-loop_NTPase"/>
</dbReference>
<keyword evidence="13" id="KW-1185">Reference proteome</keyword>
<dbReference type="PROSITE" id="PS51643">
    <property type="entry name" value="HD_CAS3"/>
    <property type="match status" value="1"/>
</dbReference>
<evidence type="ECO:0000256" key="5">
    <source>
        <dbReference type="ARBA" id="ARBA00022741"/>
    </source>
</evidence>
<reference evidence="12 13" key="1">
    <citation type="submission" date="2021-02" db="EMBL/GenBank/DDBJ databases">
        <title>Nitrogen-fixing ability and nitrogen fixation related genes of thermophilic fermentative bacteria in the genus Caldicellulosiruptor.</title>
        <authorList>
            <person name="Chen Y."/>
            <person name="Nishihara A."/>
            <person name="Haruta S."/>
        </authorList>
    </citation>
    <scope>NUCLEOTIDE SEQUENCE [LARGE SCALE GENOMIC DNA]</scope>
    <source>
        <strain evidence="12 13">YA01</strain>
    </source>
</reference>
<dbReference type="SMART" id="SM00487">
    <property type="entry name" value="DEXDc"/>
    <property type="match status" value="1"/>
</dbReference>
<evidence type="ECO:0000256" key="2">
    <source>
        <dbReference type="ARBA" id="ARBA00009046"/>
    </source>
</evidence>
<keyword evidence="3" id="KW-0540">Nuclease</keyword>
<keyword evidence="5" id="KW-0547">Nucleotide-binding</keyword>
<keyword evidence="6" id="KW-0378">Hydrolase</keyword>
<sequence length="913" mass="107386">MSEIWAKSVDEKNNNKIVTLAHHVSDVLKVFEFFKKKFSDNQFILNAVEIAIFFHDLGKVLPSFQIKTLGNIGYYPRDVVYEIPHSLFSVFWINIDKLKEKLNSEKYLNYIISAIAYHHWRDNFDEIISLENKQLKQVCEKVIYEWKEKLKENLVKEFEKLSGFDEYKELIDINMTWLKAILNHRLFVNLAVPPYKFDYHPLRGEVKKEWIFISGVLQRCDHFASWCEEEGAEEELENVEINAPEREYIIKAISSRIGDNAWQFKELEKCSAKNTILIAPTGYGKTEFAFLWSSGEKLFYTLPLRASVNNTFERAKNAFGCNKTGLLHSDAEVYLLDKNLDETGSIKLYELSKQLSYPVIVSTGDQFFPYALRPPGFERVFVSLSYSRIAIDEIQAYSPKACAIIVKFLEWIHKMGGKFLLMTATMPKFVIDYFKDVIPDFYENVNSINIYEKEKDAFSKLYKHKIKLNLIKTKNEQFEIPDEMVREILQKAKNNKRILVILNTVGFAQSVYDKLKNNANEQLKKRIFLIHSRYTLKDRENKEFDYINSEFKNPKTENVGKILVATQVVEASLDIDADVLYTEICPLDCLVQRMGRILRRYIYQNNEVVNKSNNEKFNLDKPFRAFEKEFQNEPNINVLVFNNENLQSGGQRVYTKELINLSLAWLWKVRDNQSNLGGLLDKTFQQEFADNGVEEFFRMEFADLILVQQNNKKKGKKGKGENKESVYNSLLFSHDWLAKLDQVEIELSEYDKYILVTLFYSTMKKDGRYLKDFYNTLIVLNSGLMSDKKSEAEEIFREICSVQIIPKNKFEEFKKDIQEFIKTIEQSGENKKMLFTQFKKDVLSKHIVMHFYLKDLEPVYNKLTTEIEIDNKWKRRLKHWLSGVYLSYNFVYDNEKGLIRAEKKESKKDSFII</sequence>
<dbReference type="Gene3D" id="1.10.3210.30">
    <property type="match status" value="1"/>
</dbReference>
<evidence type="ECO:0000259" key="10">
    <source>
        <dbReference type="PROSITE" id="PS51192"/>
    </source>
</evidence>
<dbReference type="SUPFAM" id="SSF52540">
    <property type="entry name" value="P-loop containing nucleoside triphosphate hydrolases"/>
    <property type="match status" value="1"/>
</dbReference>
<evidence type="ECO:0000256" key="1">
    <source>
        <dbReference type="ARBA" id="ARBA00006847"/>
    </source>
</evidence>
<evidence type="ECO:0000256" key="4">
    <source>
        <dbReference type="ARBA" id="ARBA00022723"/>
    </source>
</evidence>
<dbReference type="NCBIfam" id="TIGR01587">
    <property type="entry name" value="cas3_core"/>
    <property type="match status" value="1"/>
</dbReference>